<organism evidence="1 2">
    <name type="scientific">Liquidambar formosana</name>
    <name type="common">Formosan gum</name>
    <dbReference type="NCBI Taxonomy" id="63359"/>
    <lineage>
        <taxon>Eukaryota</taxon>
        <taxon>Viridiplantae</taxon>
        <taxon>Streptophyta</taxon>
        <taxon>Embryophyta</taxon>
        <taxon>Tracheophyta</taxon>
        <taxon>Spermatophyta</taxon>
        <taxon>Magnoliopsida</taxon>
        <taxon>eudicotyledons</taxon>
        <taxon>Gunneridae</taxon>
        <taxon>Pentapetalae</taxon>
        <taxon>Saxifragales</taxon>
        <taxon>Altingiaceae</taxon>
        <taxon>Liquidambar</taxon>
    </lineage>
</organism>
<reference evidence="1 2" key="1">
    <citation type="journal article" date="2024" name="Plant J.">
        <title>Genome sequences and population genomics reveal climatic adaptation and genomic divergence between two closely related sweetgum species.</title>
        <authorList>
            <person name="Xu W.Q."/>
            <person name="Ren C.Q."/>
            <person name="Zhang X.Y."/>
            <person name="Comes H.P."/>
            <person name="Liu X.H."/>
            <person name="Li Y.G."/>
            <person name="Kettle C.J."/>
            <person name="Jalonen R."/>
            <person name="Gaisberger H."/>
            <person name="Ma Y.Z."/>
            <person name="Qiu Y.X."/>
        </authorList>
    </citation>
    <scope>NUCLEOTIDE SEQUENCE [LARGE SCALE GENOMIC DNA]</scope>
    <source>
        <strain evidence="1">Hangzhou</strain>
    </source>
</reference>
<gene>
    <name evidence="1" type="ORF">L1049_002045</name>
</gene>
<proteinExistence type="predicted"/>
<evidence type="ECO:0000313" key="2">
    <source>
        <dbReference type="Proteomes" id="UP001415857"/>
    </source>
</evidence>
<dbReference type="Proteomes" id="UP001415857">
    <property type="component" value="Unassembled WGS sequence"/>
</dbReference>
<evidence type="ECO:0000313" key="1">
    <source>
        <dbReference type="EMBL" id="KAK9271682.1"/>
    </source>
</evidence>
<protein>
    <submittedName>
        <fullName evidence="1">Uncharacterized protein</fullName>
    </submittedName>
</protein>
<sequence length="82" mass="9480">MESWFLSMMSIKWQRPHHVTVCPVGETTEKYRTCDGPYNAGAFRRCMRDRMLLHQEAVLGVGSSDDMTVLEAFCSKDKKQFC</sequence>
<accession>A0AAP0NE69</accession>
<dbReference type="AlphaFoldDB" id="A0AAP0NE69"/>
<name>A0AAP0NE69_LIQFO</name>
<keyword evidence="2" id="KW-1185">Reference proteome</keyword>
<comment type="caution">
    <text evidence="1">The sequence shown here is derived from an EMBL/GenBank/DDBJ whole genome shotgun (WGS) entry which is preliminary data.</text>
</comment>
<dbReference type="EMBL" id="JBBPBK010000013">
    <property type="protein sequence ID" value="KAK9271682.1"/>
    <property type="molecule type" value="Genomic_DNA"/>
</dbReference>